<name>A0A1H8ETZ3_9HYPH</name>
<reference evidence="1" key="3">
    <citation type="submission" date="2016-10" db="EMBL/GenBank/DDBJ databases">
        <authorList>
            <person name="de Groot N.N."/>
        </authorList>
    </citation>
    <scope>NUCLEOTIDE SEQUENCE [LARGE SCALE GENOMIC DNA]</scope>
    <source>
        <strain evidence="1">CCBAU85039</strain>
    </source>
</reference>
<reference evidence="2 4" key="1">
    <citation type="submission" date="2016-10" db="EMBL/GenBank/DDBJ databases">
        <authorList>
            <person name="Varghese N."/>
            <person name="Submissions S."/>
        </authorList>
    </citation>
    <scope>NUCLEOTIDE SEQUENCE [LARGE SCALE GENOMIC DNA]</scope>
    <source>
        <strain evidence="2 4">CGMCC 1.7071</strain>
    </source>
</reference>
<keyword evidence="4" id="KW-1185">Reference proteome</keyword>
<dbReference type="Proteomes" id="UP000183063">
    <property type="component" value="Unassembled WGS sequence"/>
</dbReference>
<dbReference type="EMBL" id="FNXB01000001">
    <property type="protein sequence ID" value="SEH38473.1"/>
    <property type="molecule type" value="Genomic_DNA"/>
</dbReference>
<evidence type="ECO:0000313" key="1">
    <source>
        <dbReference type="EMBL" id="SEH38473.1"/>
    </source>
</evidence>
<gene>
    <name evidence="1" type="ORF">RTCCBAU85039_0062</name>
    <name evidence="2" type="ORF">SAMN05216228_100364</name>
</gene>
<accession>A0A1H8ETZ3</accession>
<dbReference type="RefSeq" id="WP_167371528.1">
    <property type="nucleotide sequence ID" value="NZ_FNXB01000001.1"/>
</dbReference>
<dbReference type="Proteomes" id="UP000198939">
    <property type="component" value="Unassembled WGS sequence"/>
</dbReference>
<evidence type="ECO:0000313" key="2">
    <source>
        <dbReference type="EMBL" id="SEN22949.1"/>
    </source>
</evidence>
<reference evidence="3" key="2">
    <citation type="submission" date="2016-10" db="EMBL/GenBank/DDBJ databases">
        <authorList>
            <person name="Wibberg D."/>
        </authorList>
    </citation>
    <scope>NUCLEOTIDE SEQUENCE [LARGE SCALE GENOMIC DNA]</scope>
</reference>
<proteinExistence type="predicted"/>
<protein>
    <submittedName>
        <fullName evidence="1">Uncharacterized protein</fullName>
    </submittedName>
</protein>
<evidence type="ECO:0000313" key="3">
    <source>
        <dbReference type="Proteomes" id="UP000183063"/>
    </source>
</evidence>
<organism evidence="1 3">
    <name type="scientific">Rhizobium tibeticum</name>
    <dbReference type="NCBI Taxonomy" id="501024"/>
    <lineage>
        <taxon>Bacteria</taxon>
        <taxon>Pseudomonadati</taxon>
        <taxon>Pseudomonadota</taxon>
        <taxon>Alphaproteobacteria</taxon>
        <taxon>Hyphomicrobiales</taxon>
        <taxon>Rhizobiaceae</taxon>
        <taxon>Rhizobium/Agrobacterium group</taxon>
        <taxon>Rhizobium</taxon>
    </lineage>
</organism>
<sequence>MRIKLTLLAFAYLIVSGLLLATAYKSTGPITTPKTDRVAGSTFLMERFAG</sequence>
<dbReference type="AlphaFoldDB" id="A0A1H8ETZ3"/>
<dbReference type="EMBL" id="FOCV01000003">
    <property type="protein sequence ID" value="SEN22949.1"/>
    <property type="molecule type" value="Genomic_DNA"/>
</dbReference>
<evidence type="ECO:0000313" key="4">
    <source>
        <dbReference type="Proteomes" id="UP000198939"/>
    </source>
</evidence>